<evidence type="ECO:0000313" key="2">
    <source>
        <dbReference type="Proteomes" id="UP001139365"/>
    </source>
</evidence>
<sequence>MISPDEYMSRLKMPAMSTDLHGNIIFANSAMKRLEPVRCRKVGLRCPGGGREECSGTAVTLCTGIGNRRMLVLFRGDTARFYLTRIFARRTTAAVSDGDLPFVIKTAGFAERKMLDDPGTSPGSLIGEAAYSAFSGLYARKLLTVHDFCRFLGLSTAVLFGSSRVEYREGFGKGITLVSPERAFFAAGEMIAQLAASPGIRWRVLSGGGQLTLTDGIKRICAGECSAVPRTHSGQFSLSRGEVLVSAAAAAADFAFFRKPVPAAGRGRAAEYG</sequence>
<gene>
    <name evidence="1" type="ORF">MR241_03435</name>
</gene>
<organism evidence="1 2">
    <name type="scientific">Candidatus Colimorpha enterica</name>
    <dbReference type="NCBI Taxonomy" id="3083063"/>
    <lineage>
        <taxon>Bacteria</taxon>
        <taxon>Pseudomonadati</taxon>
        <taxon>Bacteroidota</taxon>
        <taxon>Bacteroidia</taxon>
        <taxon>Bacteroidales</taxon>
        <taxon>Candidatus Colimorpha</taxon>
    </lineage>
</organism>
<dbReference type="AlphaFoldDB" id="A0AAE3FFE0"/>
<reference evidence="1 2" key="1">
    <citation type="submission" date="2022-03" db="EMBL/GenBank/DDBJ databases">
        <title>Metagenome-assembled genomes from swine fecal metagenomes.</title>
        <authorList>
            <person name="Holman D.B."/>
            <person name="Kommadath A."/>
        </authorList>
    </citation>
    <scope>NUCLEOTIDE SEQUENCE [LARGE SCALE GENOMIC DNA]</scope>
    <source>
        <strain evidence="1">SUG147</strain>
    </source>
</reference>
<dbReference type="EMBL" id="JALEMU010000055">
    <property type="protein sequence ID" value="MCI5755331.1"/>
    <property type="molecule type" value="Genomic_DNA"/>
</dbReference>
<evidence type="ECO:0000313" key="1">
    <source>
        <dbReference type="EMBL" id="MCI5755331.1"/>
    </source>
</evidence>
<comment type="caution">
    <text evidence="1">The sequence shown here is derived from an EMBL/GenBank/DDBJ whole genome shotgun (WGS) entry which is preliminary data.</text>
</comment>
<name>A0AAE3FFE0_9BACT</name>
<protein>
    <submittedName>
        <fullName evidence="1">Uncharacterized protein</fullName>
    </submittedName>
</protein>
<accession>A0AAE3FFE0</accession>
<proteinExistence type="predicted"/>
<dbReference type="Proteomes" id="UP001139365">
    <property type="component" value="Unassembled WGS sequence"/>
</dbReference>